<reference evidence="1" key="1">
    <citation type="submission" date="2015-10" db="EMBL/GenBank/DDBJ databases">
        <authorList>
            <person name="Regsiter A."/>
            <person name="william w."/>
        </authorList>
    </citation>
    <scope>NUCLEOTIDE SEQUENCE</scope>
    <source>
        <strain evidence="1">Montdore</strain>
    </source>
</reference>
<dbReference type="GO" id="GO:0003676">
    <property type="term" value="F:nucleic acid binding"/>
    <property type="evidence" value="ECO:0007669"/>
    <property type="project" value="InterPro"/>
</dbReference>
<dbReference type="SUPFAM" id="SSF53098">
    <property type="entry name" value="Ribonuclease H-like"/>
    <property type="match status" value="1"/>
</dbReference>
<dbReference type="PANTHER" id="PTHR10797">
    <property type="entry name" value="CCR4-NOT TRANSCRIPTION COMPLEX SUBUNIT"/>
    <property type="match status" value="1"/>
</dbReference>
<name>A0A292Q0E0_9PEZI</name>
<dbReference type="EMBL" id="LN890975">
    <property type="protein sequence ID" value="CUS13279.1"/>
    <property type="molecule type" value="Genomic_DNA"/>
</dbReference>
<dbReference type="GO" id="GO:0030014">
    <property type="term" value="C:CCR4-NOT complex"/>
    <property type="evidence" value="ECO:0007669"/>
    <property type="project" value="InterPro"/>
</dbReference>
<keyword evidence="2" id="KW-1185">Reference proteome</keyword>
<dbReference type="AlphaFoldDB" id="A0A292Q0E0"/>
<evidence type="ECO:0000313" key="2">
    <source>
        <dbReference type="Proteomes" id="UP001412239"/>
    </source>
</evidence>
<sequence>MEESEFRNLLSKYFPALYDIKFLMKSRPTLKGGLQDTAEETGVPPHQAGSDSFLTANIFFEMAGKFYDEKTDDAKYLYVI</sequence>
<dbReference type="InterPro" id="IPR012337">
    <property type="entry name" value="RNaseH-like_sf"/>
</dbReference>
<proteinExistence type="predicted"/>
<dbReference type="InterPro" id="IPR039637">
    <property type="entry name" value="CNOT7/CNOT8/Pop2"/>
</dbReference>
<dbReference type="GO" id="GO:0004535">
    <property type="term" value="F:poly(A)-specific ribonuclease activity"/>
    <property type="evidence" value="ECO:0007669"/>
    <property type="project" value="InterPro"/>
</dbReference>
<evidence type="ECO:0000313" key="1">
    <source>
        <dbReference type="EMBL" id="CUS13279.1"/>
    </source>
</evidence>
<accession>A0A292Q0E0</accession>
<organism evidence="1 2">
    <name type="scientific">Tuber aestivum</name>
    <name type="common">summer truffle</name>
    <dbReference type="NCBI Taxonomy" id="59557"/>
    <lineage>
        <taxon>Eukaryota</taxon>
        <taxon>Fungi</taxon>
        <taxon>Dikarya</taxon>
        <taxon>Ascomycota</taxon>
        <taxon>Pezizomycotina</taxon>
        <taxon>Pezizomycetes</taxon>
        <taxon>Pezizales</taxon>
        <taxon>Tuberaceae</taxon>
        <taxon>Tuber</taxon>
    </lineage>
</organism>
<dbReference type="InterPro" id="IPR036397">
    <property type="entry name" value="RNaseH_sf"/>
</dbReference>
<dbReference type="Gene3D" id="3.30.420.10">
    <property type="entry name" value="Ribonuclease H-like superfamily/Ribonuclease H"/>
    <property type="match status" value="1"/>
</dbReference>
<protein>
    <submittedName>
        <fullName evidence="1">Uncharacterized protein</fullName>
    </submittedName>
</protein>
<dbReference type="Proteomes" id="UP001412239">
    <property type="component" value="Unassembled WGS sequence"/>
</dbReference>
<gene>
    <name evidence="1" type="ORF">GSTUAT00002655001</name>
</gene>